<dbReference type="Pfam" id="PF00667">
    <property type="entry name" value="FAD_binding_1"/>
    <property type="match status" value="1"/>
</dbReference>
<evidence type="ECO:0000256" key="11">
    <source>
        <dbReference type="ARBA" id="ARBA00022955"/>
    </source>
</evidence>
<keyword evidence="24" id="KW-1185">Reference proteome</keyword>
<dbReference type="InterPro" id="IPR003097">
    <property type="entry name" value="CysJ-like_FAD-binding"/>
</dbReference>
<dbReference type="InterPro" id="IPR008254">
    <property type="entry name" value="Flavodoxin/NO_synth"/>
</dbReference>
<dbReference type="InterPro" id="IPR029039">
    <property type="entry name" value="Flavoprotein-like_sf"/>
</dbReference>
<reference evidence="24" key="1">
    <citation type="submission" date="2017-02" db="EMBL/GenBank/DDBJ databases">
        <authorList>
            <person name="Tafer H."/>
            <person name="Lopandic K."/>
        </authorList>
    </citation>
    <scope>NUCLEOTIDE SEQUENCE [LARGE SCALE GENOMIC DNA]</scope>
    <source>
        <strain evidence="24">CBS 366.77</strain>
    </source>
</reference>
<dbReference type="GO" id="GO:0005829">
    <property type="term" value="C:cytosol"/>
    <property type="evidence" value="ECO:0007669"/>
    <property type="project" value="TreeGrafter"/>
</dbReference>
<evidence type="ECO:0000256" key="3">
    <source>
        <dbReference type="ARBA" id="ARBA00022516"/>
    </source>
</evidence>
<keyword evidence="3" id="KW-0444">Lipid biosynthesis</keyword>
<evidence type="ECO:0000256" key="14">
    <source>
        <dbReference type="ARBA" id="ARBA00023011"/>
    </source>
</evidence>
<dbReference type="SUPFAM" id="SSF52218">
    <property type="entry name" value="Flavoproteins"/>
    <property type="match status" value="1"/>
</dbReference>
<keyword evidence="14" id="KW-0756">Sterol biosynthesis</keyword>
<evidence type="ECO:0000256" key="8">
    <source>
        <dbReference type="ARBA" id="ARBA00022824"/>
    </source>
</evidence>
<dbReference type="SUPFAM" id="SSF52343">
    <property type="entry name" value="Ferredoxin reductase-like, C-terminal NADP-linked domain"/>
    <property type="match status" value="1"/>
</dbReference>
<dbReference type="InterPro" id="IPR001433">
    <property type="entry name" value="OxRdtase_FAD/NAD-bd"/>
</dbReference>
<keyword evidence="6" id="KW-0812">Transmembrane</keyword>
<evidence type="ECO:0000256" key="12">
    <source>
        <dbReference type="ARBA" id="ARBA00022989"/>
    </source>
</evidence>
<evidence type="ECO:0000256" key="10">
    <source>
        <dbReference type="ARBA" id="ARBA00022857"/>
    </source>
</evidence>
<evidence type="ECO:0000256" key="7">
    <source>
        <dbReference type="ARBA" id="ARBA00022787"/>
    </source>
</evidence>
<dbReference type="STRING" id="2070753.A0A3A2ZN31"/>
<evidence type="ECO:0000256" key="18">
    <source>
        <dbReference type="ARBA" id="ARBA00023221"/>
    </source>
</evidence>
<dbReference type="PANTHER" id="PTHR19384">
    <property type="entry name" value="NITRIC OXIDE SYNTHASE-RELATED"/>
    <property type="match status" value="1"/>
</dbReference>
<evidence type="ECO:0000256" key="19">
    <source>
        <dbReference type="ARBA" id="ARBA00023797"/>
    </source>
</evidence>
<keyword evidence="4" id="KW-0285">Flavoprotein</keyword>
<comment type="cofactor">
    <cofactor evidence="2">
        <name>FAD</name>
        <dbReference type="ChEBI" id="CHEBI:57692"/>
    </cofactor>
</comment>
<evidence type="ECO:0000256" key="15">
    <source>
        <dbReference type="ARBA" id="ARBA00023098"/>
    </source>
</evidence>
<dbReference type="InterPro" id="IPR017938">
    <property type="entry name" value="Riboflavin_synthase-like_b-brl"/>
</dbReference>
<dbReference type="SUPFAM" id="SSF63380">
    <property type="entry name" value="Riboflavin synthase domain-like"/>
    <property type="match status" value="1"/>
</dbReference>
<evidence type="ECO:0000313" key="24">
    <source>
        <dbReference type="Proteomes" id="UP000266188"/>
    </source>
</evidence>
<dbReference type="PRINTS" id="PR00369">
    <property type="entry name" value="FLAVODOXIN"/>
</dbReference>
<evidence type="ECO:0000256" key="9">
    <source>
        <dbReference type="ARBA" id="ARBA00022827"/>
    </source>
</evidence>
<dbReference type="PROSITE" id="PS51384">
    <property type="entry name" value="FAD_FR"/>
    <property type="match status" value="1"/>
</dbReference>
<keyword evidence="5" id="KW-0288">FMN</keyword>
<feature type="domain" description="Flavodoxin-like" evidence="21">
    <location>
        <begin position="94"/>
        <end position="239"/>
    </location>
</feature>
<keyword evidence="9" id="KW-0274">FAD</keyword>
<evidence type="ECO:0000256" key="1">
    <source>
        <dbReference type="ARBA" id="ARBA00001917"/>
    </source>
</evidence>
<evidence type="ECO:0000259" key="22">
    <source>
        <dbReference type="PROSITE" id="PS51384"/>
    </source>
</evidence>
<keyword evidence="18" id="KW-0753">Steroid metabolism</keyword>
<dbReference type="PANTHER" id="PTHR19384:SF108">
    <property type="entry name" value="NADPH--CYTOCHROME P450 REDUCTASE"/>
    <property type="match status" value="1"/>
</dbReference>
<dbReference type="GO" id="GO:0010181">
    <property type="term" value="F:FMN binding"/>
    <property type="evidence" value="ECO:0007669"/>
    <property type="project" value="InterPro"/>
</dbReference>
<dbReference type="Proteomes" id="UP000266188">
    <property type="component" value="Unassembled WGS sequence"/>
</dbReference>
<dbReference type="PIRSF" id="PIRSF000208">
    <property type="entry name" value="P450R"/>
    <property type="match status" value="1"/>
</dbReference>
<protein>
    <recommendedName>
        <fullName evidence="19">NADPH--hemoprotein reductase</fullName>
        <ecNumber evidence="19">1.6.2.4</ecNumber>
    </recommendedName>
</protein>
<dbReference type="Gene3D" id="1.20.990.10">
    <property type="entry name" value="NADPH-cytochrome p450 Reductase, Chain A, domain 3"/>
    <property type="match status" value="1"/>
</dbReference>
<keyword evidence="7" id="KW-0496">Mitochondrion</keyword>
<dbReference type="InterPro" id="IPR017927">
    <property type="entry name" value="FAD-bd_FR_type"/>
</dbReference>
<dbReference type="InterPro" id="IPR023208">
    <property type="entry name" value="P450R"/>
</dbReference>
<name>A0A3A2ZN31_9EURO</name>
<dbReference type="Gene3D" id="3.40.50.360">
    <property type="match status" value="1"/>
</dbReference>
<comment type="catalytic activity">
    <reaction evidence="20">
        <text>2 oxidized [cytochrome P450] + NADPH = 2 reduced [cytochrome P450] + NADP(+) + H(+)</text>
        <dbReference type="Rhea" id="RHEA:24040"/>
        <dbReference type="Rhea" id="RHEA-COMP:14627"/>
        <dbReference type="Rhea" id="RHEA-COMP:14628"/>
        <dbReference type="ChEBI" id="CHEBI:15378"/>
        <dbReference type="ChEBI" id="CHEBI:55376"/>
        <dbReference type="ChEBI" id="CHEBI:57783"/>
        <dbReference type="ChEBI" id="CHEBI:58349"/>
        <dbReference type="ChEBI" id="CHEBI:60344"/>
        <dbReference type="EC" id="1.6.2.4"/>
    </reaction>
</comment>
<dbReference type="EMBL" id="MVGC01000110">
    <property type="protein sequence ID" value="RJE23673.1"/>
    <property type="molecule type" value="Genomic_DNA"/>
</dbReference>
<dbReference type="AlphaFoldDB" id="A0A3A2ZN31"/>
<evidence type="ECO:0000259" key="21">
    <source>
        <dbReference type="PROSITE" id="PS50902"/>
    </source>
</evidence>
<sequence length="649" mass="72137">MTSVPISNVLPPEYLHHLLQLATPTTIADYVALSIFSLAIATCLSRGIIWDQQDPLQSLAFERPQLKNGSAEDVAARKETRNIAHKLEETGKNIVTFFGSQSGTAEGFAHRLGRELHGRFGQETLTADLSDYDPESIALIPKSKLAIFIVSTYEEGDPSDNTVEFWDWVTKVQGAPLANLQYVAFGLGNTNYKFYNRVVDVVTEALERLGATALMPVGKANDAEGGTAEDFMGWKDELFRTLVASVCDGVKPDQALSVSHSRELLSSTDRHCLHLELDMNEHPQLGYKTGDHLAIWPGNTDAEVDILLQVLDLVDQRHTPISIKSLDPTVKIPIPTPTTYEALFRHYLEIGAPPNRDSISGLAQFAPTEAAKAFLLRLGKDKDAYADFINRTHVTLGRILQITCPSEKWSSLPLAYLVETLPPMKPRYYSISSSSITSPRTPSITVSVSQTPTAQNPAEVIYGVTSNYLLSLTNQIASNQPNSQGPAYSLDGPNNALQGGKVFAHIRRSKFKLPAQSSYPLIMIGKPVGEMILFFGCRHPNEDFIYRTELEEMERALAGKLRIITAFSRVEGQPRVYVQDRVLENSSDIVRFLHSDSTLYICGRAAMAREVEKAVGDVVRKANEWTEEEVDSWTKTIKRQRKWQEDVWG</sequence>
<evidence type="ECO:0000256" key="20">
    <source>
        <dbReference type="ARBA" id="ARBA00049342"/>
    </source>
</evidence>
<keyword evidence="15" id="KW-0443">Lipid metabolism</keyword>
<evidence type="ECO:0000256" key="4">
    <source>
        <dbReference type="ARBA" id="ARBA00022630"/>
    </source>
</evidence>
<dbReference type="Gene3D" id="3.40.50.80">
    <property type="entry name" value="Nucleotide-binding domain of ferredoxin-NADP reductase (FNR) module"/>
    <property type="match status" value="1"/>
</dbReference>
<evidence type="ECO:0000256" key="17">
    <source>
        <dbReference type="ARBA" id="ARBA00023166"/>
    </source>
</evidence>
<accession>A0A3A2ZN31</accession>
<keyword evidence="13" id="KW-0560">Oxidoreductase</keyword>
<dbReference type="InterPro" id="IPR001094">
    <property type="entry name" value="Flavdoxin-like"/>
</dbReference>
<keyword evidence="16" id="KW-0472">Membrane</keyword>
<comment type="caution">
    <text evidence="23">The sequence shown here is derived from an EMBL/GenBank/DDBJ whole genome shotgun (WGS) entry which is preliminary data.</text>
</comment>
<keyword evidence="12" id="KW-1133">Transmembrane helix</keyword>
<dbReference type="InterPro" id="IPR001709">
    <property type="entry name" value="Flavoprot_Pyr_Nucl_cyt_Rdtase"/>
</dbReference>
<dbReference type="Gene3D" id="2.40.30.10">
    <property type="entry name" value="Translation factors"/>
    <property type="match status" value="1"/>
</dbReference>
<proteinExistence type="predicted"/>
<keyword evidence="10" id="KW-0521">NADP</keyword>
<organism evidence="23 24">
    <name type="scientific">Aspergillus sclerotialis</name>
    <dbReference type="NCBI Taxonomy" id="2070753"/>
    <lineage>
        <taxon>Eukaryota</taxon>
        <taxon>Fungi</taxon>
        <taxon>Dikarya</taxon>
        <taxon>Ascomycota</taxon>
        <taxon>Pezizomycotina</taxon>
        <taxon>Eurotiomycetes</taxon>
        <taxon>Eurotiomycetidae</taxon>
        <taxon>Eurotiales</taxon>
        <taxon>Aspergillaceae</taxon>
        <taxon>Aspergillus</taxon>
        <taxon>Aspergillus subgen. Polypaecilum</taxon>
    </lineage>
</organism>
<evidence type="ECO:0000256" key="16">
    <source>
        <dbReference type="ARBA" id="ARBA00023136"/>
    </source>
</evidence>
<dbReference type="Pfam" id="PF00175">
    <property type="entry name" value="NAD_binding_1"/>
    <property type="match status" value="1"/>
</dbReference>
<dbReference type="FunFam" id="3.40.50.360:FF:000036">
    <property type="entry name" value="NADPH--cytochrome P450 reductase"/>
    <property type="match status" value="1"/>
</dbReference>
<keyword evidence="11" id="KW-0752">Steroid biosynthesis</keyword>
<dbReference type="EC" id="1.6.2.4" evidence="19"/>
<dbReference type="InterPro" id="IPR039261">
    <property type="entry name" value="FNR_nucleotide-bd"/>
</dbReference>
<keyword evidence="17" id="KW-1207">Sterol metabolism</keyword>
<comment type="cofactor">
    <cofactor evidence="1">
        <name>FMN</name>
        <dbReference type="ChEBI" id="CHEBI:58210"/>
    </cofactor>
</comment>
<dbReference type="GO" id="GO:0003958">
    <property type="term" value="F:NADPH-hemoprotein reductase activity"/>
    <property type="evidence" value="ECO:0007669"/>
    <property type="project" value="UniProtKB-EC"/>
</dbReference>
<evidence type="ECO:0000256" key="6">
    <source>
        <dbReference type="ARBA" id="ARBA00022692"/>
    </source>
</evidence>
<dbReference type="GO" id="GO:0050660">
    <property type="term" value="F:flavin adenine dinucleotide binding"/>
    <property type="evidence" value="ECO:0007669"/>
    <property type="project" value="TreeGrafter"/>
</dbReference>
<keyword evidence="8" id="KW-0256">Endoplasmic reticulum</keyword>
<dbReference type="PROSITE" id="PS50902">
    <property type="entry name" value="FLAVODOXIN_LIKE"/>
    <property type="match status" value="1"/>
</dbReference>
<evidence type="ECO:0000256" key="13">
    <source>
        <dbReference type="ARBA" id="ARBA00023002"/>
    </source>
</evidence>
<dbReference type="GO" id="GO:0016126">
    <property type="term" value="P:sterol biosynthetic process"/>
    <property type="evidence" value="ECO:0007669"/>
    <property type="project" value="UniProtKB-KW"/>
</dbReference>
<dbReference type="Pfam" id="PF00258">
    <property type="entry name" value="Flavodoxin_1"/>
    <property type="match status" value="1"/>
</dbReference>
<evidence type="ECO:0000256" key="5">
    <source>
        <dbReference type="ARBA" id="ARBA00022643"/>
    </source>
</evidence>
<evidence type="ECO:0000313" key="23">
    <source>
        <dbReference type="EMBL" id="RJE23673.1"/>
    </source>
</evidence>
<dbReference type="InterPro" id="IPR023173">
    <property type="entry name" value="NADPH_Cyt_P450_Rdtase_alpha"/>
</dbReference>
<dbReference type="PRINTS" id="PR00371">
    <property type="entry name" value="FPNCR"/>
</dbReference>
<gene>
    <name evidence="23" type="ORF">PHISCL_04009</name>
</gene>
<evidence type="ECO:0000256" key="2">
    <source>
        <dbReference type="ARBA" id="ARBA00001974"/>
    </source>
</evidence>
<feature type="domain" description="FAD-binding FR-type" evidence="22">
    <location>
        <begin position="251"/>
        <end position="514"/>
    </location>
</feature>
<keyword evidence="7" id="KW-1000">Mitochondrion outer membrane</keyword>
<dbReference type="OrthoDB" id="1856718at2759"/>